<proteinExistence type="predicted"/>
<feature type="signal peptide" evidence="1">
    <location>
        <begin position="1"/>
        <end position="26"/>
    </location>
</feature>
<dbReference type="Proteomes" id="UP001209417">
    <property type="component" value="Unassembled WGS sequence"/>
</dbReference>
<name>A0AAW5U7A4_9BACT</name>
<evidence type="ECO:0000313" key="2">
    <source>
        <dbReference type="EMBL" id="MCW4131987.1"/>
    </source>
</evidence>
<reference evidence="2" key="1">
    <citation type="submission" date="2022-11" db="EMBL/GenBank/DDBJ databases">
        <title>Genomic repertoires linked with pathogenic potency of arthritogenic Prevotella copri isolated from the gut of rheumatoid arthritis patients.</title>
        <authorList>
            <person name="Nii T."/>
            <person name="Maeda Y."/>
            <person name="Motooka D."/>
            <person name="Naito M."/>
            <person name="Matsumoto Y."/>
            <person name="Ogawa T."/>
            <person name="Oguro-Igashira E."/>
            <person name="Kishikawa T."/>
            <person name="Yamashita M."/>
            <person name="Koizumi S."/>
            <person name="Kurakawa T."/>
            <person name="Okumura R."/>
            <person name="Kayama H."/>
            <person name="Murakami M."/>
            <person name="Sakaguchi T."/>
            <person name="Das B."/>
            <person name="Nakamura S."/>
            <person name="Okada Y."/>
            <person name="Kumanogoh A."/>
            <person name="Takeda K."/>
        </authorList>
    </citation>
    <scope>NUCLEOTIDE SEQUENCE</scope>
    <source>
        <strain evidence="2">H019-1</strain>
    </source>
</reference>
<organism evidence="2 3">
    <name type="scientific">Segatella copri</name>
    <dbReference type="NCBI Taxonomy" id="165179"/>
    <lineage>
        <taxon>Bacteria</taxon>
        <taxon>Pseudomonadati</taxon>
        <taxon>Bacteroidota</taxon>
        <taxon>Bacteroidia</taxon>
        <taxon>Bacteroidales</taxon>
        <taxon>Prevotellaceae</taxon>
        <taxon>Segatella</taxon>
    </lineage>
</organism>
<evidence type="ECO:0000313" key="3">
    <source>
        <dbReference type="Proteomes" id="UP001209417"/>
    </source>
</evidence>
<sequence>MNLIVKQKIFMLLCIVTLMCSLSACESDDNVSGVLDAKSNVSDLTISETDAQKSFAKILSIAVAKNEALRTFLKSEAEKQYDKDYDVFYPFVKDKTVTDGKTLRDILVSYSSENEIATIEKNLPLLTVMIPDLASFGAFSINKWDTSDEQVAVTYAKDNDNSVFYAEGDSLLSLPKGDLPNFPFMVVKSNERMKVVGKKATRSANNSDMDMNKYDFVDSAFDGTKSCETRAKYSHYDEDNTETAPEEKPYLKKDSLDERCITAYNYFRNNKYLIDREYVYYGLSPNNKENGKLDPNIREKLYKFRVDPQKYGAITNEQIGEDPHLKNEADYKKGHPSGKQIAKDLWTDGAYEIVFQAYLGSSNMVETKTISVLGSDLFYISKFHVTKQHHTGFRHSRWWYTTTPDELMGKWVNVAYKDIYLTGTWDLSNSPVSIYIKFFEKDNGTTKTITDSYTTSYINKADLSASGKYDKGSFSLGFSSQVTSQKTFTISYQYKDEDDDLGSLYLNFKDPIIVSDKYASSKGYEMYSLNTGAIDVVIAPTSIR</sequence>
<keyword evidence="1" id="KW-0732">Signal</keyword>
<dbReference type="PROSITE" id="PS51257">
    <property type="entry name" value="PROKAR_LIPOPROTEIN"/>
    <property type="match status" value="1"/>
</dbReference>
<dbReference type="RefSeq" id="WP_264952497.1">
    <property type="nucleotide sequence ID" value="NZ_JAPDVE010000033.1"/>
</dbReference>
<comment type="caution">
    <text evidence="2">The sequence shown here is derived from an EMBL/GenBank/DDBJ whole genome shotgun (WGS) entry which is preliminary data.</text>
</comment>
<dbReference type="EMBL" id="JAPDVG010000001">
    <property type="protein sequence ID" value="MCW4131987.1"/>
    <property type="molecule type" value="Genomic_DNA"/>
</dbReference>
<protein>
    <submittedName>
        <fullName evidence="2">Uncharacterized protein</fullName>
    </submittedName>
</protein>
<gene>
    <name evidence="2" type="ORF">ONT19_10430</name>
</gene>
<evidence type="ECO:0000256" key="1">
    <source>
        <dbReference type="SAM" id="SignalP"/>
    </source>
</evidence>
<accession>A0AAW5U7A4</accession>
<dbReference type="AlphaFoldDB" id="A0AAW5U7A4"/>
<feature type="chain" id="PRO_5043330556" evidence="1">
    <location>
        <begin position="27"/>
        <end position="544"/>
    </location>
</feature>